<gene>
    <name evidence="2" type="ORF">HMPREF9004_0738</name>
</gene>
<comment type="caution">
    <text evidence="2">The sequence shown here is derived from an EMBL/GenBank/DDBJ whole genome shotgun (WGS) entry which is preliminary data.</text>
</comment>
<feature type="compositionally biased region" description="Polar residues" evidence="1">
    <location>
        <begin position="1"/>
        <end position="11"/>
    </location>
</feature>
<dbReference type="AlphaFoldDB" id="N6X424"/>
<evidence type="ECO:0000313" key="3">
    <source>
        <dbReference type="Proteomes" id="UP000013015"/>
    </source>
</evidence>
<keyword evidence="3" id="KW-1185">Reference proteome</keyword>
<evidence type="ECO:0000256" key="1">
    <source>
        <dbReference type="SAM" id="MobiDB-lite"/>
    </source>
</evidence>
<evidence type="ECO:0000313" key="2">
    <source>
        <dbReference type="EMBL" id="ENO18481.1"/>
    </source>
</evidence>
<organism evidence="2 3">
    <name type="scientific">Schaalia cardiffensis F0333</name>
    <dbReference type="NCBI Taxonomy" id="888050"/>
    <lineage>
        <taxon>Bacteria</taxon>
        <taxon>Bacillati</taxon>
        <taxon>Actinomycetota</taxon>
        <taxon>Actinomycetes</taxon>
        <taxon>Actinomycetales</taxon>
        <taxon>Actinomycetaceae</taxon>
        <taxon>Schaalia</taxon>
    </lineage>
</organism>
<feature type="compositionally biased region" description="Polar residues" evidence="1">
    <location>
        <begin position="106"/>
        <end position="121"/>
    </location>
</feature>
<feature type="non-terminal residue" evidence="2">
    <location>
        <position position="1"/>
    </location>
</feature>
<protein>
    <submittedName>
        <fullName evidence="2">Uncharacterized protein</fullName>
    </submittedName>
</protein>
<accession>N6X424</accession>
<proteinExistence type="predicted"/>
<reference evidence="2 3" key="1">
    <citation type="submission" date="2013-03" db="EMBL/GenBank/DDBJ databases">
        <title>Reference genome for the Human Microbiome Project.</title>
        <authorList>
            <person name="Aqrawi P."/>
            <person name="Ayvaz T."/>
            <person name="Bess C."/>
            <person name="Blankenburg K."/>
            <person name="Coyle M."/>
            <person name="Deng J."/>
            <person name="Forbes L."/>
            <person name="Fowler G."/>
            <person name="Francisco L."/>
            <person name="Fu Q."/>
            <person name="Gibbs R."/>
            <person name="Gross S."/>
            <person name="Gubbala S."/>
            <person name="Hale W."/>
            <person name="Hemphill L."/>
            <person name="Highlander S."/>
            <person name="Hirani K."/>
            <person name="Jackson L."/>
            <person name="Jakkamsetti A."/>
            <person name="Javaid M."/>
            <person name="Jayaseelan J.C."/>
            <person name="Jiang H."/>
            <person name="Joshi V."/>
            <person name="Korchina V."/>
            <person name="Kovar C."/>
            <person name="Lara F."/>
            <person name="Lee S."/>
            <person name="Liu Y."/>
            <person name="Mata R."/>
            <person name="Mathew T."/>
            <person name="Munidasa M."/>
            <person name="Muzny D."/>
            <person name="Nazareth L."/>
            <person name="Ngo R."/>
            <person name="Nguyen L."/>
            <person name="Nguyen N."/>
            <person name="Okwuonu G."/>
            <person name="Ongeri F."/>
            <person name="Palculict T."/>
            <person name="Patil S."/>
            <person name="Petrosino J."/>
            <person name="Pham C."/>
            <person name="Pham P."/>
            <person name="Pu L.-L."/>
            <person name="Qin X."/>
            <person name="Qu J."/>
            <person name="Reid J."/>
            <person name="Ross M."/>
            <person name="Ruth R."/>
            <person name="Saada N."/>
            <person name="San Lucas F."/>
            <person name="Santibanez J."/>
            <person name="Shang Y."/>
            <person name="Simmons D."/>
            <person name="Song X.-Z."/>
            <person name="Tang L.-Y."/>
            <person name="Thornton R."/>
            <person name="Warren J."/>
            <person name="Weissenberger G."/>
            <person name="Wilczek-Boney K."/>
            <person name="Worley K."/>
            <person name="Youmans B."/>
            <person name="Zhang J."/>
            <person name="Zhang L."/>
            <person name="Zhao Z."/>
            <person name="Zhou C."/>
            <person name="Zhu D."/>
            <person name="Zhu Y."/>
        </authorList>
    </citation>
    <scope>NUCLEOTIDE SEQUENCE [LARGE SCALE GENOMIC DNA]</scope>
    <source>
        <strain evidence="2 3">F0333</strain>
    </source>
</reference>
<name>N6X424_9ACTO</name>
<dbReference type="EMBL" id="AQHZ01000013">
    <property type="protein sequence ID" value="ENO18481.1"/>
    <property type="molecule type" value="Genomic_DNA"/>
</dbReference>
<feature type="region of interest" description="Disordered" evidence="1">
    <location>
        <begin position="1"/>
        <end position="71"/>
    </location>
</feature>
<sequence length="121" mass="13364">RHSRTHTTPNTISPPPPRVDPHRKHNQGRCHCVSLVPAHMADSETTQQSDLHNHNTYPQHPLHPPNTPALGRVLDTQTLRTETMRPCLVRTEVSAQSPGGEVVESTPPQETEASSSHIAIE</sequence>
<feature type="compositionally biased region" description="Polar residues" evidence="1">
    <location>
        <begin position="43"/>
        <end position="58"/>
    </location>
</feature>
<feature type="region of interest" description="Disordered" evidence="1">
    <location>
        <begin position="90"/>
        <end position="121"/>
    </location>
</feature>
<dbReference type="HOGENOM" id="CLU_2031412_0_0_11"/>
<dbReference type="Proteomes" id="UP000013015">
    <property type="component" value="Unassembled WGS sequence"/>
</dbReference>